<accession>A0A8J5L7X9</accession>
<dbReference type="GO" id="GO:0006508">
    <property type="term" value="P:proteolysis"/>
    <property type="evidence" value="ECO:0007669"/>
    <property type="project" value="UniProtKB-KW"/>
</dbReference>
<proteinExistence type="inferred from homology"/>
<dbReference type="PANTHER" id="PTHR10795">
    <property type="entry name" value="PROPROTEIN CONVERTASE SUBTILISIN/KEXIN"/>
    <property type="match status" value="1"/>
</dbReference>
<evidence type="ECO:0000256" key="1">
    <source>
        <dbReference type="ARBA" id="ARBA00011073"/>
    </source>
</evidence>
<comment type="caution">
    <text evidence="7">The sequence shown here is derived from an EMBL/GenBank/DDBJ whole genome shotgun (WGS) entry which is preliminary data.</text>
</comment>
<dbReference type="InterPro" id="IPR010259">
    <property type="entry name" value="S8pro/Inhibitor_I9"/>
</dbReference>
<comment type="similarity">
    <text evidence="1">Belongs to the peptidase S8 family.</text>
</comment>
<evidence type="ECO:0000256" key="4">
    <source>
        <dbReference type="ARBA" id="ARBA00022825"/>
    </source>
</evidence>
<feature type="domain" description="Inhibitor I9" evidence="6">
    <location>
        <begin position="415"/>
        <end position="493"/>
    </location>
</feature>
<dbReference type="SUPFAM" id="SSF52743">
    <property type="entry name" value="Subtilisin-like"/>
    <property type="match status" value="1"/>
</dbReference>
<evidence type="ECO:0000259" key="6">
    <source>
        <dbReference type="Pfam" id="PF05922"/>
    </source>
</evidence>
<dbReference type="AlphaFoldDB" id="A0A8J5L7X9"/>
<gene>
    <name evidence="7" type="ORF">ZIOFF_020476</name>
</gene>
<keyword evidence="3" id="KW-0732">Signal</keyword>
<keyword evidence="4" id="KW-0720">Serine protease</keyword>
<evidence type="ECO:0000313" key="8">
    <source>
        <dbReference type="Proteomes" id="UP000734854"/>
    </source>
</evidence>
<dbReference type="InterPro" id="IPR037045">
    <property type="entry name" value="S8pro/Inhibitor_I9_sf"/>
</dbReference>
<feature type="compositionally biased region" description="Polar residues" evidence="5">
    <location>
        <begin position="142"/>
        <end position="156"/>
    </location>
</feature>
<evidence type="ECO:0000313" key="7">
    <source>
        <dbReference type="EMBL" id="KAG6517096.1"/>
    </source>
</evidence>
<keyword evidence="8" id="KW-1185">Reference proteome</keyword>
<keyword evidence="4" id="KW-0378">Hydrolase</keyword>
<keyword evidence="2" id="KW-0645">Protease</keyword>
<dbReference type="Gene3D" id="3.30.70.80">
    <property type="entry name" value="Peptidase S8 propeptide/proteinase inhibitor I9"/>
    <property type="match status" value="1"/>
</dbReference>
<evidence type="ECO:0000256" key="5">
    <source>
        <dbReference type="SAM" id="MobiDB-lite"/>
    </source>
</evidence>
<protein>
    <recommendedName>
        <fullName evidence="6">Inhibitor I9 domain-containing protein</fullName>
    </recommendedName>
</protein>
<dbReference type="InterPro" id="IPR045051">
    <property type="entry name" value="SBT"/>
</dbReference>
<dbReference type="FunFam" id="3.30.70.80:FF:000002">
    <property type="entry name" value="Subtilisin-like protease SBT5.3"/>
    <property type="match status" value="1"/>
</dbReference>
<dbReference type="GO" id="GO:0004252">
    <property type="term" value="F:serine-type endopeptidase activity"/>
    <property type="evidence" value="ECO:0007669"/>
    <property type="project" value="InterPro"/>
</dbReference>
<dbReference type="EMBL" id="JACMSC010000006">
    <property type="protein sequence ID" value="KAG6517096.1"/>
    <property type="molecule type" value="Genomic_DNA"/>
</dbReference>
<name>A0A8J5L7X9_ZINOF</name>
<feature type="region of interest" description="Disordered" evidence="5">
    <location>
        <begin position="123"/>
        <end position="156"/>
    </location>
</feature>
<evidence type="ECO:0000256" key="2">
    <source>
        <dbReference type="ARBA" id="ARBA00022670"/>
    </source>
</evidence>
<feature type="region of interest" description="Disordered" evidence="5">
    <location>
        <begin position="16"/>
        <end position="39"/>
    </location>
</feature>
<dbReference type="Proteomes" id="UP000734854">
    <property type="component" value="Unassembled WGS sequence"/>
</dbReference>
<reference evidence="7 8" key="1">
    <citation type="submission" date="2020-08" db="EMBL/GenBank/DDBJ databases">
        <title>Plant Genome Project.</title>
        <authorList>
            <person name="Zhang R.-G."/>
        </authorList>
    </citation>
    <scope>NUCLEOTIDE SEQUENCE [LARGE SCALE GENOMIC DNA]</scope>
    <source>
        <tissue evidence="7">Rhizome</tissue>
    </source>
</reference>
<dbReference type="InterPro" id="IPR036852">
    <property type="entry name" value="Peptidase_S8/S53_dom_sf"/>
</dbReference>
<organism evidence="7 8">
    <name type="scientific">Zingiber officinale</name>
    <name type="common">Ginger</name>
    <name type="synonym">Amomum zingiber</name>
    <dbReference type="NCBI Taxonomy" id="94328"/>
    <lineage>
        <taxon>Eukaryota</taxon>
        <taxon>Viridiplantae</taxon>
        <taxon>Streptophyta</taxon>
        <taxon>Embryophyta</taxon>
        <taxon>Tracheophyta</taxon>
        <taxon>Spermatophyta</taxon>
        <taxon>Magnoliopsida</taxon>
        <taxon>Liliopsida</taxon>
        <taxon>Zingiberales</taxon>
        <taxon>Zingiberaceae</taxon>
        <taxon>Zingiber</taxon>
    </lineage>
</organism>
<dbReference type="Pfam" id="PF05922">
    <property type="entry name" value="Inhibitor_I9"/>
    <property type="match status" value="1"/>
</dbReference>
<sequence>MHDGSSSGHTAAIDINQSPFIAPPPPLLPSQPQFGSSAPQIPAPPLHHKSHIKCYHVQSTSSRWTTKSRKTQEPAIPSLSIVPATATVAGLPAKTKRRRSPNLTPATEASLYHSVPDAVRFPHAHIFPNPNPSRPRRCAASATASNDPDSRRNPTPATYYNSLTSLSVSFPLGNCDRLDVDFVEFVEYCTDAVFIWTKMLHICSIHPDQKTKFERSSAFAALPLIWHSKKKIDQLAIYVCLSLLHAHEIFDKENAAQMQYSVHKNAAQIQYSVHISNQRVFAYGTSSMGSCAIPICVVCWTTSCGLLPLDINDLIWVCRMFFSLCWTTSCGFSRAPFAVVVAISGVLLACIPLGELNYPRSFNSPVILGSSSPISDQDDSLQMPIVLIDPDSDAYATTVQLSSGDRLGALVAKLYIVYLGERKHENPVHVTNSHLNMLTCLLGSKKDALTSMVYSYKHDFSGFTAMLIEDELMNIAESPDVISVQSSRNYELQTTRSWDFLGLQYDHSTELLEKSNYGDDIIIGIIDTGLFVNSNSLDIYEHT</sequence>
<evidence type="ECO:0000256" key="3">
    <source>
        <dbReference type="ARBA" id="ARBA00022729"/>
    </source>
</evidence>